<dbReference type="RefSeq" id="WP_108791442.1">
    <property type="nucleotide sequence ID" value="NZ_ONZG01000013.1"/>
</dbReference>
<dbReference type="OrthoDB" id="9767864at2"/>
<dbReference type="InterPro" id="IPR035089">
    <property type="entry name" value="Phage_sheath_subtilisin"/>
</dbReference>
<evidence type="ECO:0000313" key="5">
    <source>
        <dbReference type="Proteomes" id="UP000244898"/>
    </source>
</evidence>
<evidence type="ECO:0000256" key="1">
    <source>
        <dbReference type="ARBA" id="ARBA00008005"/>
    </source>
</evidence>
<dbReference type="Pfam" id="PF17482">
    <property type="entry name" value="Phage_sheath_1C"/>
    <property type="match status" value="1"/>
</dbReference>
<comment type="similarity">
    <text evidence="1">Belongs to the myoviridae tail sheath protein family.</text>
</comment>
<dbReference type="PANTHER" id="PTHR35861:SF1">
    <property type="entry name" value="PHAGE TAIL SHEATH PROTEIN"/>
    <property type="match status" value="1"/>
</dbReference>
<name>A0A2R8CE40_9RHOB</name>
<dbReference type="PANTHER" id="PTHR35861">
    <property type="match status" value="1"/>
</dbReference>
<dbReference type="EMBL" id="ONZG01000013">
    <property type="protein sequence ID" value="SPJ30701.1"/>
    <property type="molecule type" value="Genomic_DNA"/>
</dbReference>
<feature type="domain" description="Tail sheath protein subtilisin-like" evidence="2">
    <location>
        <begin position="105"/>
        <end position="249"/>
    </location>
</feature>
<proteinExistence type="inferred from homology"/>
<sequence>MPEFSGPGVYVEELQGDAPSIVMCGTSVTVLIGHLPVSDLPSETLLPVLSNGSSDLQYSDWPDCVLKRAVHGFVQNGGRDLYVLGVPANDTKIETEPLELLDRNLDIHLVAAPGFVDAQSHAALIDHCETHENRFAVLDGPAQVSNASDFAGIPLARTGKAAMYLPWFLAGNKDAPTEPTPPSGHVCGVFARVAHDRGVWKAPANERVIDAHVLTQDLTDADQEGLNAANVNALRQIKGRGIRIWGARTRAPNGHEMRYVSERRLMSMVEQSLLRGIEWVAFEPNEPPTWTRVRAQVSAFLTAIWRSGALVGETVEQSYFVRCGPETMTQSDLDQGRLVCEVGVSTLRPAEFSILRIEFQTALPNPEAPSE</sequence>
<organism evidence="4 5">
    <name type="scientific">Falsiruegeria mediterranea M17</name>
    <dbReference type="NCBI Taxonomy" id="1200281"/>
    <lineage>
        <taxon>Bacteria</taxon>
        <taxon>Pseudomonadati</taxon>
        <taxon>Pseudomonadota</taxon>
        <taxon>Alphaproteobacteria</taxon>
        <taxon>Rhodobacterales</taxon>
        <taxon>Roseobacteraceae</taxon>
        <taxon>Falsiruegeria</taxon>
    </lineage>
</organism>
<dbReference type="Gene3D" id="3.40.50.11780">
    <property type="match status" value="1"/>
</dbReference>
<protein>
    <submittedName>
        <fullName evidence="4">Prophage major tail sheath protein</fullName>
    </submittedName>
</protein>
<evidence type="ECO:0000313" key="4">
    <source>
        <dbReference type="EMBL" id="SPJ30701.1"/>
    </source>
</evidence>
<dbReference type="InterPro" id="IPR020287">
    <property type="entry name" value="Tail_sheath_C"/>
</dbReference>
<dbReference type="InterPro" id="IPR052042">
    <property type="entry name" value="Tail_sheath_structural"/>
</dbReference>
<keyword evidence="5" id="KW-1185">Reference proteome</keyword>
<dbReference type="AlphaFoldDB" id="A0A2R8CE40"/>
<dbReference type="Proteomes" id="UP000244898">
    <property type="component" value="Unassembled WGS sequence"/>
</dbReference>
<accession>A0A2R8CE40</accession>
<reference evidence="5" key="1">
    <citation type="submission" date="2018-03" db="EMBL/GenBank/DDBJ databases">
        <authorList>
            <person name="Rodrigo-Torres L."/>
            <person name="Arahal R. D."/>
            <person name="Lucena T."/>
        </authorList>
    </citation>
    <scope>NUCLEOTIDE SEQUENCE [LARGE SCALE GENOMIC DNA]</scope>
    <source>
        <strain evidence="5">CECT 7615</strain>
    </source>
</reference>
<feature type="domain" description="Tail sheath protein C-terminal" evidence="3">
    <location>
        <begin position="255"/>
        <end position="359"/>
    </location>
</feature>
<evidence type="ECO:0000259" key="3">
    <source>
        <dbReference type="Pfam" id="PF17482"/>
    </source>
</evidence>
<gene>
    <name evidence="4" type="primary">gpFI</name>
    <name evidence="4" type="ORF">TRM7615_04235</name>
</gene>
<dbReference type="Pfam" id="PF04984">
    <property type="entry name" value="Phage_sheath_1"/>
    <property type="match status" value="1"/>
</dbReference>
<evidence type="ECO:0000259" key="2">
    <source>
        <dbReference type="Pfam" id="PF04984"/>
    </source>
</evidence>